<name>A0A0V1EM06_TRIPS</name>
<dbReference type="GO" id="GO:0035658">
    <property type="term" value="C:Mon1-Ccz1 complex"/>
    <property type="evidence" value="ECO:0007669"/>
    <property type="project" value="InterPro"/>
</dbReference>
<organism evidence="6 7">
    <name type="scientific">Trichinella pseudospiralis</name>
    <name type="common">Parasitic roundworm</name>
    <dbReference type="NCBI Taxonomy" id="6337"/>
    <lineage>
        <taxon>Eukaryota</taxon>
        <taxon>Metazoa</taxon>
        <taxon>Ecdysozoa</taxon>
        <taxon>Nematoda</taxon>
        <taxon>Enoplea</taxon>
        <taxon>Dorylaimia</taxon>
        <taxon>Trichinellida</taxon>
        <taxon>Trichinellidae</taxon>
        <taxon>Trichinella</taxon>
    </lineage>
</organism>
<dbReference type="InterPro" id="IPR029058">
    <property type="entry name" value="AB_hydrolase_fold"/>
</dbReference>
<dbReference type="PANTHER" id="PTHR12897">
    <property type="entry name" value="COLON CANCER-ASSOCIATED PROTEIN MIC1"/>
    <property type="match status" value="1"/>
</dbReference>
<keyword evidence="6" id="KW-0378">Hydrolase</keyword>
<feature type="domain" description="AB hydrolase-1" evidence="2">
    <location>
        <begin position="261"/>
        <end position="374"/>
    </location>
</feature>
<feature type="domain" description="Regulator of MON1-CCZ1 complex N-terminal" evidence="4">
    <location>
        <begin position="570"/>
        <end position="688"/>
    </location>
</feature>
<feature type="region of interest" description="Disordered" evidence="1">
    <location>
        <begin position="1262"/>
        <end position="1295"/>
    </location>
</feature>
<gene>
    <name evidence="6" type="primary">ABHD16A</name>
    <name evidence="6" type="ORF">T4A_10664</name>
</gene>
<protein>
    <submittedName>
        <fullName evidence="6">Abhydrolase domain-containing protein 16A</fullName>
    </submittedName>
</protein>
<evidence type="ECO:0000313" key="6">
    <source>
        <dbReference type="EMBL" id="KRY74891.1"/>
    </source>
</evidence>
<evidence type="ECO:0000256" key="1">
    <source>
        <dbReference type="SAM" id="MobiDB-lite"/>
    </source>
</evidence>
<sequence>MFPMIMNFLRTNYLIAFGPNVYGIRSPSTETGFTKYNENALERFGNLSCWWLHFSYALIKYISPIWICHLLRYIPEYDFQTVSKYFFSAVSICSFVYVSRYFGRRFNAKYVQFAEHLSHCYFTISSDNSECHQLLQQYEYDFTHFPTEYTWKDLFDGEKVKQRRFLESEPLLQNGSSLNTRFTAVLSWLLANTIGIRLLYPASMSWFHSSVQFHLRQGRLQLFDEFHGIRYKIRDKDGEDIDCMLFDRRDSKSFSNGNILVITCEGNAGFYEIGLPRCPLEAKFSVLAWNHPGFGSSTGMPWPKNEQNAIDVVIQFALSKGFKEEDIFIYAWSIGAYPATWAAMNYPNMRGLFLDATFDDILPLALSIFPSSLSALVKCTVRRYMNLNVAEQLKQYDGPVTFVRRFRDEILSTNHSSLNEQMRSIRTNFLINIFLKHRYPSVFKDDIALEWLSYTPTERAINFAQLEDAAAKVFSSTSATEFVKNDQRMATLTRDELLSVAYYLFNQHVIDIDSVHCTPLPHTFDMLFVNVLYMKTLKFLLYIYTNNKMLNLVKASANFTPPTNEKTLYFHDHAQRRLCLLHVGSNHFRGVMHTAGSNKTFNFELPSSEMISLLKISPNCKAVAYEQSQNIIKFVSFGERQQSFLVSDLDSSGASKILGFEWLKSGDILIVSYCEISIYQFVEQKHCLRRLRSVRICTNAYVYSPDWNLLVTWTHGRSTTFTVFRIKNSAVLQKFSKFEVEHVCNVAKSQPLMERQVIVTEIYNNLYIGVLLTNLMLYSSGCVQVQLYPVQKTPQSRLSSSVLTAKLTDILVVNKVGKFAVHVVDNLLLMHQQQLQATFVFDLSSDCFSIKDGIKYHFPLFQVKLQPPILSTSPFLSLSSSLSHFDNFSFELYCPNWIFYQPDIIVDPKLGSCLWRLEFNFQYAESFISSKTKLIAFLIRRNNAGDVVQKLLLRWLRQRALNIQELRDIFDRINFVISPKNNDEKTDKTQLTQNATIEKIFQPLSTLKETDKLWLAKVLLQYVQSLLNFDITVDAEVWKLLVVLLAEANEFQLLQEMLYQRVFPDLKPLALALVSFAAKNESCFHLALHILMHRKNSAIEVCEILLEQKDIISALKYARHLDALDPVIALKLIEAAKKSNNPLMFYSVFQFFEKDSNFSKQLQAASPKEWDTFQAYYEKLRNHGAANHRNAYTTACALHIDHIYDTLQSIHDWEVVRSVATRRVGPADLPPDPRQLVRRCSVLVLSRSFGLAFSSAFSEHFRSSPRRSPVSLQKDASRRTRPLQRPSCNGTTSTPLVHIRRPSTTSIVPFSLFKGSLSLGAMPERLRCLSTETTDPVSSSTETFIELSVQLVPFSFSFTNGASPSCNPAMANTRRFPCPPLCVPRVVQPSASVLPALGKVWPSGVYQGIDGLGHFGLFRLWIPGVRLPALQGFAVPATASPDTPALRLFPGRNEPRGHVLTHRLCVQPLPPPGRTARWFGLHVDAGRGTALSAALSTTQGRSCLAIASFPLPVPPGRARGGLNCSTWRATTPGQRAERC</sequence>
<dbReference type="InterPro" id="IPR009755">
    <property type="entry name" value="RMC1_C"/>
</dbReference>
<dbReference type="Pfam" id="PF22990">
    <property type="entry name" value="ABHD16_N"/>
    <property type="match status" value="1"/>
</dbReference>
<evidence type="ECO:0000259" key="2">
    <source>
        <dbReference type="Pfam" id="PF00561"/>
    </source>
</evidence>
<dbReference type="SUPFAM" id="SSF53474">
    <property type="entry name" value="alpha/beta-Hydrolases"/>
    <property type="match status" value="1"/>
</dbReference>
<accession>A0A0V1EM06</accession>
<dbReference type="InterPro" id="IPR040371">
    <property type="entry name" value="RMC1"/>
</dbReference>
<dbReference type="InterPro" id="IPR049040">
    <property type="entry name" value="RMC1_N"/>
</dbReference>
<reference evidence="6 7" key="1">
    <citation type="submission" date="2015-01" db="EMBL/GenBank/DDBJ databases">
        <title>Evolution of Trichinella species and genotypes.</title>
        <authorList>
            <person name="Korhonen P.K."/>
            <person name="Edoardo P."/>
            <person name="Giuseppe L.R."/>
            <person name="Gasser R.B."/>
        </authorList>
    </citation>
    <scope>NUCLEOTIDE SEQUENCE [LARGE SCALE GENOMIC DNA]</scope>
    <source>
        <strain evidence="6">ISS13</strain>
    </source>
</reference>
<feature type="domain" description="Phosphatidylserine Lipase ABHD16 N-terminal" evidence="5">
    <location>
        <begin position="14"/>
        <end position="141"/>
    </location>
</feature>
<feature type="domain" description="Mic1" evidence="3">
    <location>
        <begin position="944"/>
        <end position="1155"/>
    </location>
</feature>
<dbReference type="Gene3D" id="3.40.50.1820">
    <property type="entry name" value="alpha/beta hydrolase"/>
    <property type="match status" value="1"/>
</dbReference>
<comment type="caution">
    <text evidence="6">The sequence shown here is derived from an EMBL/GenBank/DDBJ whole genome shotgun (WGS) entry which is preliminary data.</text>
</comment>
<dbReference type="Pfam" id="PF07035">
    <property type="entry name" value="RMC1_C"/>
    <property type="match status" value="1"/>
</dbReference>
<feature type="compositionally biased region" description="Polar residues" evidence="1">
    <location>
        <begin position="1286"/>
        <end position="1295"/>
    </location>
</feature>
<dbReference type="GO" id="GO:0005765">
    <property type="term" value="C:lysosomal membrane"/>
    <property type="evidence" value="ECO:0007669"/>
    <property type="project" value="TreeGrafter"/>
</dbReference>
<dbReference type="GO" id="GO:0016787">
    <property type="term" value="F:hydrolase activity"/>
    <property type="evidence" value="ECO:0007669"/>
    <property type="project" value="UniProtKB-KW"/>
</dbReference>
<dbReference type="InterPro" id="IPR000073">
    <property type="entry name" value="AB_hydrolase_1"/>
</dbReference>
<dbReference type="EMBL" id="JYDR01000022">
    <property type="protein sequence ID" value="KRY74891.1"/>
    <property type="molecule type" value="Genomic_DNA"/>
</dbReference>
<evidence type="ECO:0000259" key="5">
    <source>
        <dbReference type="Pfam" id="PF22990"/>
    </source>
</evidence>
<dbReference type="GO" id="GO:0031902">
    <property type="term" value="C:late endosome membrane"/>
    <property type="evidence" value="ECO:0007669"/>
    <property type="project" value="TreeGrafter"/>
</dbReference>
<dbReference type="Proteomes" id="UP000054632">
    <property type="component" value="Unassembled WGS sequence"/>
</dbReference>
<dbReference type="GO" id="GO:0010506">
    <property type="term" value="P:regulation of autophagy"/>
    <property type="evidence" value="ECO:0007669"/>
    <property type="project" value="InterPro"/>
</dbReference>
<dbReference type="Pfam" id="PF00561">
    <property type="entry name" value="Abhydrolase_1"/>
    <property type="match status" value="1"/>
</dbReference>
<proteinExistence type="predicted"/>
<dbReference type="PANTHER" id="PTHR12897:SF4">
    <property type="entry name" value="REGULATOR OF MON1-CCZ1 COMPLEX"/>
    <property type="match status" value="1"/>
</dbReference>
<evidence type="ECO:0000259" key="3">
    <source>
        <dbReference type="Pfam" id="PF07035"/>
    </source>
</evidence>
<dbReference type="Pfam" id="PF21029">
    <property type="entry name" value="RMC1_N"/>
    <property type="match status" value="1"/>
</dbReference>
<evidence type="ECO:0000313" key="7">
    <source>
        <dbReference type="Proteomes" id="UP000054632"/>
    </source>
</evidence>
<evidence type="ECO:0000259" key="4">
    <source>
        <dbReference type="Pfam" id="PF21029"/>
    </source>
</evidence>
<dbReference type="InterPro" id="IPR054518">
    <property type="entry name" value="ABHD16_N"/>
</dbReference>